<dbReference type="RefSeq" id="WP_096180155.1">
    <property type="nucleotide sequence ID" value="NZ_BDUF01000003.1"/>
</dbReference>
<name>A0A292YJ07_9BACL</name>
<gene>
    <name evidence="1" type="ORF">EFBL_0084</name>
</gene>
<keyword evidence="2" id="KW-1185">Reference proteome</keyword>
<protein>
    <submittedName>
        <fullName evidence="1">Uncharacterized protein</fullName>
    </submittedName>
</protein>
<sequence length="73" mass="8376">METLEQGIRRIALDMRNAMGERYPEEDFIELVTSAMSHTSPAPKNAEEADALAREAIQYMEDYRKGHAKSIQY</sequence>
<evidence type="ECO:0000313" key="2">
    <source>
        <dbReference type="Proteomes" id="UP000217785"/>
    </source>
</evidence>
<accession>A0A292YJ07</accession>
<dbReference type="AlphaFoldDB" id="A0A292YJ07"/>
<organism evidence="1 2">
    <name type="scientific">Effusibacillus lacus</name>
    <dbReference type="NCBI Taxonomy" id="1348429"/>
    <lineage>
        <taxon>Bacteria</taxon>
        <taxon>Bacillati</taxon>
        <taxon>Bacillota</taxon>
        <taxon>Bacilli</taxon>
        <taxon>Bacillales</taxon>
        <taxon>Alicyclobacillaceae</taxon>
        <taxon>Effusibacillus</taxon>
    </lineage>
</organism>
<comment type="caution">
    <text evidence="1">The sequence shown here is derived from an EMBL/GenBank/DDBJ whole genome shotgun (WGS) entry which is preliminary data.</text>
</comment>
<reference evidence="2" key="1">
    <citation type="submission" date="2017-07" db="EMBL/GenBank/DDBJ databases">
        <title>Draft genome sequence of Effusibacillus lacus strain skLN1.</title>
        <authorList>
            <person name="Watanabe M."/>
            <person name="Kojima H."/>
            <person name="Fukui M."/>
        </authorList>
    </citation>
    <scope>NUCLEOTIDE SEQUENCE [LARGE SCALE GENOMIC DNA]</scope>
    <source>
        <strain evidence="2">skLN1</strain>
    </source>
</reference>
<dbReference type="Proteomes" id="UP000217785">
    <property type="component" value="Unassembled WGS sequence"/>
</dbReference>
<proteinExistence type="predicted"/>
<evidence type="ECO:0000313" key="1">
    <source>
        <dbReference type="EMBL" id="GAX88475.1"/>
    </source>
</evidence>
<dbReference type="EMBL" id="BDUF01000003">
    <property type="protein sequence ID" value="GAX88475.1"/>
    <property type="molecule type" value="Genomic_DNA"/>
</dbReference>